<feature type="transmembrane region" description="Helical" evidence="2">
    <location>
        <begin position="20"/>
        <end position="39"/>
    </location>
</feature>
<protein>
    <submittedName>
        <fullName evidence="3">Uncharacterized protein</fullName>
    </submittedName>
</protein>
<evidence type="ECO:0000256" key="2">
    <source>
        <dbReference type="SAM" id="Phobius"/>
    </source>
</evidence>
<evidence type="ECO:0000313" key="4">
    <source>
        <dbReference type="Proteomes" id="UP000054771"/>
    </source>
</evidence>
<evidence type="ECO:0000256" key="1">
    <source>
        <dbReference type="SAM" id="MobiDB-lite"/>
    </source>
</evidence>
<name>A0A0U5G312_ASPCI</name>
<dbReference type="Proteomes" id="UP000054771">
    <property type="component" value="Unassembled WGS sequence"/>
</dbReference>
<gene>
    <name evidence="3" type="ORF">ASPCAL05933</name>
</gene>
<dbReference type="EMBL" id="CDMC01000004">
    <property type="protein sequence ID" value="CEL04808.1"/>
    <property type="molecule type" value="Genomic_DNA"/>
</dbReference>
<feature type="compositionally biased region" description="Polar residues" evidence="1">
    <location>
        <begin position="188"/>
        <end position="197"/>
    </location>
</feature>
<organism evidence="3 4">
    <name type="scientific">Aspergillus calidoustus</name>
    <dbReference type="NCBI Taxonomy" id="454130"/>
    <lineage>
        <taxon>Eukaryota</taxon>
        <taxon>Fungi</taxon>
        <taxon>Dikarya</taxon>
        <taxon>Ascomycota</taxon>
        <taxon>Pezizomycotina</taxon>
        <taxon>Eurotiomycetes</taxon>
        <taxon>Eurotiomycetidae</taxon>
        <taxon>Eurotiales</taxon>
        <taxon>Aspergillaceae</taxon>
        <taxon>Aspergillus</taxon>
        <taxon>Aspergillus subgen. Nidulantes</taxon>
    </lineage>
</organism>
<keyword evidence="2" id="KW-0812">Transmembrane</keyword>
<reference evidence="4" key="1">
    <citation type="journal article" date="2016" name="Genome Announc.">
        <title>Draft genome sequences of fungus Aspergillus calidoustus.</title>
        <authorList>
            <person name="Horn F."/>
            <person name="Linde J."/>
            <person name="Mattern D.J."/>
            <person name="Walther G."/>
            <person name="Guthke R."/>
            <person name="Scherlach K."/>
            <person name="Martin K."/>
            <person name="Brakhage A.A."/>
            <person name="Petzke L."/>
            <person name="Valiante V."/>
        </authorList>
    </citation>
    <scope>NUCLEOTIDE SEQUENCE [LARGE SCALE GENOMIC DNA]</scope>
    <source>
        <strain evidence="4">SF006504</strain>
    </source>
</reference>
<keyword evidence="2" id="KW-0472">Membrane</keyword>
<proteinExistence type="predicted"/>
<accession>A0A0U5G312</accession>
<dbReference type="AlphaFoldDB" id="A0A0U5G312"/>
<sequence length="197" mass="20877">MSSAASPTTPTPMAGMSPENSIMVMAIVAGICLLGYIIAQPFAQRYRARGDARFTLPIANWTGNRAETARLLGLESTRQCEYYIVAVTVLPALDLFLREGHVGPFKRRAFWPRYRDRLLLRSPPGMKNLPAIDLANLPAAPPAAAQPPALAPGTAGPAAPLPALPAAAGSSLLQRATEPANVPLDRQMNPNEGPSSS</sequence>
<keyword evidence="4" id="KW-1185">Reference proteome</keyword>
<keyword evidence="2" id="KW-1133">Transmembrane helix</keyword>
<evidence type="ECO:0000313" key="3">
    <source>
        <dbReference type="EMBL" id="CEL04808.1"/>
    </source>
</evidence>
<feature type="region of interest" description="Disordered" evidence="1">
    <location>
        <begin position="142"/>
        <end position="197"/>
    </location>
</feature>
<feature type="compositionally biased region" description="Low complexity" evidence="1">
    <location>
        <begin position="146"/>
        <end position="158"/>
    </location>
</feature>